<name>A0ABP8J073_9MICO</name>
<comment type="caution">
    <text evidence="4">The sequence shown here is derived from an EMBL/GenBank/DDBJ whole genome shotgun (WGS) entry which is preliminary data.</text>
</comment>
<evidence type="ECO:0000256" key="3">
    <source>
        <dbReference type="SAM" id="SignalP"/>
    </source>
</evidence>
<dbReference type="Proteomes" id="UP001500642">
    <property type="component" value="Unassembled WGS sequence"/>
</dbReference>
<gene>
    <name evidence="4" type="ORF">GCM10023167_01010</name>
</gene>
<evidence type="ECO:0000256" key="1">
    <source>
        <dbReference type="ARBA" id="ARBA00009108"/>
    </source>
</evidence>
<proteinExistence type="inferred from homology"/>
<keyword evidence="3" id="KW-0732">Signal</keyword>
<evidence type="ECO:0000256" key="2">
    <source>
        <dbReference type="SAM" id="Coils"/>
    </source>
</evidence>
<feature type="coiled-coil region" evidence="2">
    <location>
        <begin position="40"/>
        <end position="71"/>
    </location>
</feature>
<dbReference type="PANTHER" id="PTHR37313:SF4">
    <property type="entry name" value="CONSERVED MEMBRANE PROTEIN-RELATED"/>
    <property type="match status" value="1"/>
</dbReference>
<keyword evidence="5" id="KW-1185">Reference proteome</keyword>
<organism evidence="4 5">
    <name type="scientific">Brevibacterium pityocampae</name>
    <dbReference type="NCBI Taxonomy" id="506594"/>
    <lineage>
        <taxon>Bacteria</taxon>
        <taxon>Bacillati</taxon>
        <taxon>Actinomycetota</taxon>
        <taxon>Actinomycetes</taxon>
        <taxon>Micrococcales</taxon>
        <taxon>Brevibacteriaceae</taxon>
        <taxon>Brevibacterium</taxon>
    </lineage>
</organism>
<feature type="chain" id="PRO_5046068928" evidence="3">
    <location>
        <begin position="28"/>
        <end position="238"/>
    </location>
</feature>
<comment type="similarity">
    <text evidence="1">Belongs to the UPF0749 family.</text>
</comment>
<feature type="signal peptide" evidence="3">
    <location>
        <begin position="1"/>
        <end position="27"/>
    </location>
</feature>
<evidence type="ECO:0000313" key="4">
    <source>
        <dbReference type="EMBL" id="GAA4382502.1"/>
    </source>
</evidence>
<dbReference type="InterPro" id="IPR010273">
    <property type="entry name" value="DUF881"/>
</dbReference>
<reference evidence="5" key="1">
    <citation type="journal article" date="2019" name="Int. J. Syst. Evol. Microbiol.">
        <title>The Global Catalogue of Microorganisms (GCM) 10K type strain sequencing project: providing services to taxonomists for standard genome sequencing and annotation.</title>
        <authorList>
            <consortium name="The Broad Institute Genomics Platform"/>
            <consortium name="The Broad Institute Genome Sequencing Center for Infectious Disease"/>
            <person name="Wu L."/>
            <person name="Ma J."/>
        </authorList>
    </citation>
    <scope>NUCLEOTIDE SEQUENCE [LARGE SCALE GENOMIC DNA]</scope>
    <source>
        <strain evidence="5">JCM 17808</strain>
    </source>
</reference>
<evidence type="ECO:0000313" key="5">
    <source>
        <dbReference type="Proteomes" id="UP001500642"/>
    </source>
</evidence>
<sequence length="238" mass="24675">MTTLAARTAVFVVLVLCGLLMTTSARVADGTQLRNETSSLSDIVAQRSQSNEELQQLISERRASIEELEKSAAGGDSGVEEAQSAAEGLAVAASTAATTGPGLSVTLDDAPPESAGIDGATANDLIIHQQDLEGVINALWAGGAQGISVQGQRIVSTSSVKCVGNTLRINARVFSPPYTVEAVGDQEALSAALEASPAVTVYRSYAERLGLGWKVESGPITLTEYADSLEVDQAKVKQ</sequence>
<protein>
    <submittedName>
        <fullName evidence="4">DUF881 domain-containing protein</fullName>
    </submittedName>
</protein>
<dbReference type="RefSeq" id="WP_345029024.1">
    <property type="nucleotide sequence ID" value="NZ_BAABGL010000002.1"/>
</dbReference>
<dbReference type="PANTHER" id="PTHR37313">
    <property type="entry name" value="UPF0749 PROTEIN RV1825"/>
    <property type="match status" value="1"/>
</dbReference>
<keyword evidence="2" id="KW-0175">Coiled coil</keyword>
<dbReference type="Gene3D" id="3.30.70.1880">
    <property type="entry name" value="Protein of unknown function DUF881"/>
    <property type="match status" value="1"/>
</dbReference>
<dbReference type="EMBL" id="BAABGL010000002">
    <property type="protein sequence ID" value="GAA4382502.1"/>
    <property type="molecule type" value="Genomic_DNA"/>
</dbReference>
<accession>A0ABP8J073</accession>
<dbReference type="Pfam" id="PF05949">
    <property type="entry name" value="DUF881"/>
    <property type="match status" value="1"/>
</dbReference>